<evidence type="ECO:0000256" key="4">
    <source>
        <dbReference type="ARBA" id="ARBA00023163"/>
    </source>
</evidence>
<organism evidence="7 8">
    <name type="scientific">Dyella japonica DSM 16301</name>
    <dbReference type="NCBI Taxonomy" id="1440762"/>
    <lineage>
        <taxon>Bacteria</taxon>
        <taxon>Pseudomonadati</taxon>
        <taxon>Pseudomonadota</taxon>
        <taxon>Gammaproteobacteria</taxon>
        <taxon>Lysobacterales</taxon>
        <taxon>Rhodanobacteraceae</taxon>
        <taxon>Dyella</taxon>
    </lineage>
</organism>
<dbReference type="Gene3D" id="1.10.1740.10">
    <property type="match status" value="1"/>
</dbReference>
<comment type="caution">
    <text evidence="7">The sequence shown here is derived from an EMBL/GenBank/DDBJ whole genome shotgun (WGS) entry which is preliminary data.</text>
</comment>
<dbReference type="InterPro" id="IPR039425">
    <property type="entry name" value="RNA_pol_sigma-70-like"/>
</dbReference>
<comment type="similarity">
    <text evidence="1">Belongs to the sigma-70 factor family. ECF subfamily.</text>
</comment>
<evidence type="ECO:0000259" key="5">
    <source>
        <dbReference type="Pfam" id="PF04542"/>
    </source>
</evidence>
<dbReference type="PANTHER" id="PTHR43133:SF63">
    <property type="entry name" value="RNA POLYMERASE SIGMA FACTOR FECI-RELATED"/>
    <property type="match status" value="1"/>
</dbReference>
<dbReference type="InterPro" id="IPR007627">
    <property type="entry name" value="RNA_pol_sigma70_r2"/>
</dbReference>
<dbReference type="InterPro" id="IPR013249">
    <property type="entry name" value="RNA_pol_sigma70_r4_t2"/>
</dbReference>
<dbReference type="GO" id="GO:0016987">
    <property type="term" value="F:sigma factor activity"/>
    <property type="evidence" value="ECO:0007669"/>
    <property type="project" value="UniProtKB-KW"/>
</dbReference>
<evidence type="ECO:0000259" key="6">
    <source>
        <dbReference type="Pfam" id="PF08281"/>
    </source>
</evidence>
<accession>A0A0G9H3Q4</accession>
<dbReference type="GO" id="GO:0006352">
    <property type="term" value="P:DNA-templated transcription initiation"/>
    <property type="evidence" value="ECO:0007669"/>
    <property type="project" value="InterPro"/>
</dbReference>
<keyword evidence="3" id="KW-0731">Sigma factor</keyword>
<dbReference type="EMBL" id="JPLA01000049">
    <property type="protein sequence ID" value="KLD62337.1"/>
    <property type="molecule type" value="Genomic_DNA"/>
</dbReference>
<reference evidence="7 8" key="1">
    <citation type="journal article" date="2015" name="Antonie Van Leeuwenhoek">
        <title>A phylogenomic and molecular marker based taxonomic framework for the order Xanthomonadales: proposal to transfer the families Algiphilaceae and Solimonadaceae to the order Nevskiales ord. nov. and to create a new family within the order Xanthomonadales, the family Rhodanobacteraceae fam. nov., containing the genus Rhodanobacter and its closest relatives.</title>
        <authorList>
            <person name="Naushad S."/>
            <person name="Adeolu M."/>
            <person name="Wong S."/>
            <person name="Sohail M."/>
            <person name="Schellhorn H.E."/>
            <person name="Gupta R.S."/>
        </authorList>
    </citation>
    <scope>NUCLEOTIDE SEQUENCE [LARGE SCALE GENOMIC DNA]</scope>
    <source>
        <strain evidence="7 8">DSM 16301</strain>
    </source>
</reference>
<keyword evidence="2" id="KW-0805">Transcription regulation</keyword>
<evidence type="ECO:0000256" key="3">
    <source>
        <dbReference type="ARBA" id="ARBA00023082"/>
    </source>
</evidence>
<dbReference type="GO" id="GO:0003677">
    <property type="term" value="F:DNA binding"/>
    <property type="evidence" value="ECO:0007669"/>
    <property type="project" value="InterPro"/>
</dbReference>
<dbReference type="STRING" id="1440762.Y882_16715"/>
<name>A0A0G9H3Q4_9GAMM</name>
<dbReference type="InterPro" id="IPR013325">
    <property type="entry name" value="RNA_pol_sigma_r2"/>
</dbReference>
<evidence type="ECO:0000313" key="7">
    <source>
        <dbReference type="EMBL" id="KLD62337.1"/>
    </source>
</evidence>
<evidence type="ECO:0000256" key="1">
    <source>
        <dbReference type="ARBA" id="ARBA00010641"/>
    </source>
</evidence>
<dbReference type="CDD" id="cd06171">
    <property type="entry name" value="Sigma70_r4"/>
    <property type="match status" value="1"/>
</dbReference>
<sequence length="181" mass="20722">MVPSSLSLLGLFMEWQPELRRRLRRRLGSEELVNDVLQETYLRVERMGDSSVVSHNPEGYLFRMALNVAADQRQADARYLTGEEVEDLLHFADDALDPARIVHARMEVAALEQAMAELTERQRAILIAARVDDLPQQDIADRFRISVRMVGKELKRALEHCGRRLDRRVVQRFGPGAGKES</sequence>
<dbReference type="InterPro" id="IPR014284">
    <property type="entry name" value="RNA_pol_sigma-70_dom"/>
</dbReference>
<gene>
    <name evidence="7" type="ORF">Y882_16715</name>
</gene>
<proteinExistence type="inferred from homology"/>
<evidence type="ECO:0000313" key="8">
    <source>
        <dbReference type="Proteomes" id="UP000035481"/>
    </source>
</evidence>
<dbReference type="Pfam" id="PF04542">
    <property type="entry name" value="Sigma70_r2"/>
    <property type="match status" value="1"/>
</dbReference>
<dbReference type="InterPro" id="IPR036388">
    <property type="entry name" value="WH-like_DNA-bd_sf"/>
</dbReference>
<keyword evidence="4" id="KW-0804">Transcription</keyword>
<dbReference type="Proteomes" id="UP000035481">
    <property type="component" value="Unassembled WGS sequence"/>
</dbReference>
<dbReference type="SUPFAM" id="SSF88946">
    <property type="entry name" value="Sigma2 domain of RNA polymerase sigma factors"/>
    <property type="match status" value="1"/>
</dbReference>
<feature type="domain" description="RNA polymerase sigma factor 70 region 4 type 2" evidence="6">
    <location>
        <begin position="110"/>
        <end position="161"/>
    </location>
</feature>
<evidence type="ECO:0000256" key="2">
    <source>
        <dbReference type="ARBA" id="ARBA00023015"/>
    </source>
</evidence>
<dbReference type="PANTHER" id="PTHR43133">
    <property type="entry name" value="RNA POLYMERASE ECF-TYPE SIGMA FACTO"/>
    <property type="match status" value="1"/>
</dbReference>
<dbReference type="OrthoDB" id="8589148at2"/>
<dbReference type="Pfam" id="PF08281">
    <property type="entry name" value="Sigma70_r4_2"/>
    <property type="match status" value="1"/>
</dbReference>
<dbReference type="Gene3D" id="1.10.10.10">
    <property type="entry name" value="Winged helix-like DNA-binding domain superfamily/Winged helix DNA-binding domain"/>
    <property type="match status" value="1"/>
</dbReference>
<dbReference type="InterPro" id="IPR013324">
    <property type="entry name" value="RNA_pol_sigma_r3/r4-like"/>
</dbReference>
<dbReference type="NCBIfam" id="TIGR02937">
    <property type="entry name" value="sigma70-ECF"/>
    <property type="match status" value="1"/>
</dbReference>
<dbReference type="SUPFAM" id="SSF88659">
    <property type="entry name" value="Sigma3 and sigma4 domains of RNA polymerase sigma factors"/>
    <property type="match status" value="1"/>
</dbReference>
<dbReference type="AlphaFoldDB" id="A0A0G9H3Q4"/>
<feature type="domain" description="RNA polymerase sigma-70 region 2" evidence="5">
    <location>
        <begin position="11"/>
        <end position="77"/>
    </location>
</feature>
<dbReference type="PATRIC" id="fig|1440762.4.peg.3069"/>
<protein>
    <submittedName>
        <fullName evidence="7">RNA polymerase subunit sigma-24</fullName>
    </submittedName>
</protein>